<dbReference type="EMBL" id="JAGDYL010000029">
    <property type="protein sequence ID" value="MBO1806325.1"/>
    <property type="molecule type" value="Genomic_DNA"/>
</dbReference>
<dbReference type="SMART" id="SM00342">
    <property type="entry name" value="HTH_ARAC"/>
    <property type="match status" value="2"/>
</dbReference>
<dbReference type="InterPro" id="IPR009057">
    <property type="entry name" value="Homeodomain-like_sf"/>
</dbReference>
<comment type="caution">
    <text evidence="6">The sequence shown here is derived from an EMBL/GenBank/DDBJ whole genome shotgun (WGS) entry which is preliminary data.</text>
</comment>
<evidence type="ECO:0000256" key="2">
    <source>
        <dbReference type="ARBA" id="ARBA00023125"/>
    </source>
</evidence>
<feature type="region of interest" description="Disordered" evidence="4">
    <location>
        <begin position="244"/>
        <end position="276"/>
    </location>
</feature>
<proteinExistence type="predicted"/>
<dbReference type="PROSITE" id="PS01124">
    <property type="entry name" value="HTH_ARAC_FAMILY_2"/>
    <property type="match status" value="2"/>
</dbReference>
<dbReference type="Gene3D" id="1.10.10.60">
    <property type="entry name" value="Homeodomain-like"/>
    <property type="match status" value="2"/>
</dbReference>
<evidence type="ECO:0000256" key="1">
    <source>
        <dbReference type="ARBA" id="ARBA00023015"/>
    </source>
</evidence>
<dbReference type="Gene3D" id="2.60.120.10">
    <property type="entry name" value="Jelly Rolls"/>
    <property type="match status" value="1"/>
</dbReference>
<evidence type="ECO:0000256" key="3">
    <source>
        <dbReference type="ARBA" id="ARBA00023163"/>
    </source>
</evidence>
<dbReference type="RefSeq" id="WP_208046787.1">
    <property type="nucleotide sequence ID" value="NZ_JAGDYL010000029.1"/>
</dbReference>
<dbReference type="Pfam" id="PF12833">
    <property type="entry name" value="HTH_18"/>
    <property type="match status" value="2"/>
</dbReference>
<dbReference type="Pfam" id="PF02311">
    <property type="entry name" value="AraC_binding"/>
    <property type="match status" value="1"/>
</dbReference>
<keyword evidence="7" id="KW-1185">Reference proteome</keyword>
<dbReference type="AlphaFoldDB" id="A0A939M3J4"/>
<dbReference type="GO" id="GO:0043565">
    <property type="term" value="F:sequence-specific DNA binding"/>
    <property type="evidence" value="ECO:0007669"/>
    <property type="project" value="InterPro"/>
</dbReference>
<evidence type="ECO:0000259" key="5">
    <source>
        <dbReference type="PROSITE" id="PS01124"/>
    </source>
</evidence>
<dbReference type="GO" id="GO:0003700">
    <property type="term" value="F:DNA-binding transcription factor activity"/>
    <property type="evidence" value="ECO:0007669"/>
    <property type="project" value="InterPro"/>
</dbReference>
<gene>
    <name evidence="6" type="ORF">J4H91_13515</name>
</gene>
<feature type="domain" description="HTH araC/xylS-type" evidence="5">
    <location>
        <begin position="424"/>
        <end position="521"/>
    </location>
</feature>
<keyword evidence="3" id="KW-0804">Transcription</keyword>
<name>A0A939M3J4_9MICO</name>
<evidence type="ECO:0000313" key="7">
    <source>
        <dbReference type="Proteomes" id="UP000664398"/>
    </source>
</evidence>
<accession>A0A939M3J4</accession>
<dbReference type="InterPro" id="IPR014710">
    <property type="entry name" value="RmlC-like_jellyroll"/>
</dbReference>
<dbReference type="InterPro" id="IPR003313">
    <property type="entry name" value="AraC-bd"/>
</dbReference>
<dbReference type="SUPFAM" id="SSF46689">
    <property type="entry name" value="Homeodomain-like"/>
    <property type="match status" value="2"/>
</dbReference>
<keyword evidence="2" id="KW-0238">DNA-binding</keyword>
<feature type="compositionally biased region" description="Low complexity" evidence="4">
    <location>
        <begin position="259"/>
        <end position="273"/>
    </location>
</feature>
<organism evidence="6 7">
    <name type="scientific">Leucobacter ruminantium</name>
    <dbReference type="NCBI Taxonomy" id="1289170"/>
    <lineage>
        <taxon>Bacteria</taxon>
        <taxon>Bacillati</taxon>
        <taxon>Actinomycetota</taxon>
        <taxon>Actinomycetes</taxon>
        <taxon>Micrococcales</taxon>
        <taxon>Microbacteriaceae</taxon>
        <taxon>Leucobacter</taxon>
    </lineage>
</organism>
<protein>
    <submittedName>
        <fullName evidence="6">Helix-turn-helix domain-containing protein</fullName>
    </submittedName>
</protein>
<sequence>MNRLLVLPREIPAVAASQIRNAREPSLIWVHSGEAKVSVGSEDHLLQEGDAIWVPAGLTYGIHAAPGTVAFPIFPAARRVRFQIDAPTRTHFPSEWNDWLIYQFARSIGYLRGIAASKGLASIVVESPGSTPSGTPIPAPPIALPSEPTSDAAARVARRLIEDPGDPATIPELAASVNVSVRTLQKQFVDETGVSIATWRTSVRIAASATFIDLGHDIGWVVQQVGFMTPAGLTRAFQRHTSMTPRDFAKRRAGRRALSDSSSDLPLPNRSDSTQGVEKVETLLPPLVAPSKTWNRINDFHVLVWVYRGTARVEIGERTFDLSQGDAAWLPANESNTVDLKEGSILLPLGSRDMKRQAKGPSVFVQSFAQEDEAFLLHTFVANYSQLRPEPHDSHFITRLFLENACSSTQDARPGANDVSIQASTVLQRVRATPADSRPLSAWAAELGVAVEDLAQEVRSAVGIPFARWRSQLRMTLARHYLEDGLSVAQTSKRLGYAHPSSFTKVFTEQHQMSPSAYWRFGWHQTKESLIVP</sequence>
<dbReference type="SUPFAM" id="SSF51182">
    <property type="entry name" value="RmlC-like cupins"/>
    <property type="match status" value="2"/>
</dbReference>
<evidence type="ECO:0000313" key="6">
    <source>
        <dbReference type="EMBL" id="MBO1806325.1"/>
    </source>
</evidence>
<dbReference type="InterPro" id="IPR011051">
    <property type="entry name" value="RmlC_Cupin_sf"/>
</dbReference>
<dbReference type="PANTHER" id="PTHR11019:SF199">
    <property type="entry name" value="HTH-TYPE TRANSCRIPTIONAL REGULATOR NIMR"/>
    <property type="match status" value="1"/>
</dbReference>
<keyword evidence="1" id="KW-0805">Transcription regulation</keyword>
<dbReference type="PANTHER" id="PTHR11019">
    <property type="entry name" value="HTH-TYPE TRANSCRIPTIONAL REGULATOR NIMR"/>
    <property type="match status" value="1"/>
</dbReference>
<evidence type="ECO:0000256" key="4">
    <source>
        <dbReference type="SAM" id="MobiDB-lite"/>
    </source>
</evidence>
<reference evidence="6" key="1">
    <citation type="submission" date="2021-03" db="EMBL/GenBank/DDBJ databases">
        <title>Leucobacter chromiisoli sp. nov., isolated from chromium-containing soil of chemical plant.</title>
        <authorList>
            <person name="Xu Z."/>
        </authorList>
    </citation>
    <scope>NUCLEOTIDE SEQUENCE</scope>
    <source>
        <strain evidence="6">A2</strain>
    </source>
</reference>
<feature type="domain" description="HTH araC/xylS-type" evidence="5">
    <location>
        <begin position="154"/>
        <end position="251"/>
    </location>
</feature>
<dbReference type="Proteomes" id="UP000664398">
    <property type="component" value="Unassembled WGS sequence"/>
</dbReference>
<dbReference type="InterPro" id="IPR018060">
    <property type="entry name" value="HTH_AraC"/>
</dbReference>